<dbReference type="AlphaFoldDB" id="A0A2Z5FTQ1"/>
<keyword evidence="2" id="KW-1185">Reference proteome</keyword>
<organism evidence="1 2">
    <name type="scientific">Acidisarcina polymorpha</name>
    <dbReference type="NCBI Taxonomy" id="2211140"/>
    <lineage>
        <taxon>Bacteria</taxon>
        <taxon>Pseudomonadati</taxon>
        <taxon>Acidobacteriota</taxon>
        <taxon>Terriglobia</taxon>
        <taxon>Terriglobales</taxon>
        <taxon>Acidobacteriaceae</taxon>
        <taxon>Acidisarcina</taxon>
    </lineage>
</organism>
<gene>
    <name evidence="1" type="ORF">ACPOL_0854</name>
</gene>
<evidence type="ECO:0000313" key="2">
    <source>
        <dbReference type="Proteomes" id="UP000253606"/>
    </source>
</evidence>
<proteinExistence type="predicted"/>
<evidence type="ECO:0000313" key="1">
    <source>
        <dbReference type="EMBL" id="AXC10211.1"/>
    </source>
</evidence>
<protein>
    <submittedName>
        <fullName evidence="1">Uncharacterized protein</fullName>
    </submittedName>
</protein>
<dbReference type="Proteomes" id="UP000253606">
    <property type="component" value="Chromosome"/>
</dbReference>
<sequence length="62" mass="6947">MRLQVLDNGHGFGTKALFGMIQTLSRQRVLDVVKLVKYRPDFYGDPMSAVTQEQCAVHLPGL</sequence>
<accession>A0A2Z5FTQ1</accession>
<reference evidence="1 2" key="1">
    <citation type="journal article" date="2018" name="Front. Microbiol.">
        <title>Hydrolytic Capabilities as a Key to Environmental Success: Chitinolytic and Cellulolytic Acidobacteria From Acidic Sub-arctic Soils and Boreal Peatlands.</title>
        <authorList>
            <person name="Belova S.E."/>
            <person name="Ravin N.V."/>
            <person name="Pankratov T.A."/>
            <person name="Rakitin A.L."/>
            <person name="Ivanova A.A."/>
            <person name="Beletsky A.V."/>
            <person name="Mardanov A.V."/>
            <person name="Sinninghe Damste J.S."/>
            <person name="Dedysh S.N."/>
        </authorList>
    </citation>
    <scope>NUCLEOTIDE SEQUENCE [LARGE SCALE GENOMIC DNA]</scope>
    <source>
        <strain evidence="1 2">SBC82</strain>
    </source>
</reference>
<dbReference type="EMBL" id="CP030840">
    <property type="protein sequence ID" value="AXC10211.1"/>
    <property type="molecule type" value="Genomic_DNA"/>
</dbReference>
<dbReference type="KEGG" id="abas:ACPOL_0854"/>
<name>A0A2Z5FTQ1_9BACT</name>